<dbReference type="AlphaFoldDB" id="A0A177SN18"/>
<gene>
    <name evidence="4" type="ORF">AYO28_20470</name>
</gene>
<evidence type="ECO:0000256" key="1">
    <source>
        <dbReference type="ARBA" id="ARBA00009342"/>
    </source>
</evidence>
<dbReference type="Proteomes" id="UP000077752">
    <property type="component" value="Unassembled WGS sequence"/>
</dbReference>
<protein>
    <recommendedName>
        <fullName evidence="6">GNAT family N-acetyltransferase</fullName>
    </recommendedName>
</protein>
<evidence type="ECO:0000256" key="3">
    <source>
        <dbReference type="ARBA" id="ARBA00023315"/>
    </source>
</evidence>
<dbReference type="GO" id="GO:0016746">
    <property type="term" value="F:acyltransferase activity"/>
    <property type="evidence" value="ECO:0007669"/>
    <property type="project" value="UniProtKB-KW"/>
</dbReference>
<dbReference type="Gene3D" id="3.40.630.30">
    <property type="match status" value="1"/>
</dbReference>
<evidence type="ECO:0008006" key="6">
    <source>
        <dbReference type="Google" id="ProtNLM"/>
    </source>
</evidence>
<dbReference type="EMBL" id="LUCV01000023">
    <property type="protein sequence ID" value="OAI91656.1"/>
    <property type="molecule type" value="Genomic_DNA"/>
</dbReference>
<evidence type="ECO:0000256" key="2">
    <source>
        <dbReference type="ARBA" id="ARBA00022679"/>
    </source>
</evidence>
<dbReference type="PANTHER" id="PTHR36449:SF1">
    <property type="entry name" value="ACETYLTRANSFERASE"/>
    <property type="match status" value="1"/>
</dbReference>
<sequence length="162" mass="17921">MELSKPEKLNKFHDFSDFDCGEASITEYLHKYARKGQEKKQAVVYVSVFKGTNRVAAFYTLSNGSIAREFVAPKKLQRETPNVHPVTILGRMGVTMTAQGYGFAEGLLQDAISKVLASSEVVATSALLVHPLSERLADFYAKKAGFVRCPDISPLTMMLSLR</sequence>
<accession>A0A177SN18</accession>
<proteinExistence type="inferred from homology"/>
<name>A0A177SN18_PSEPU</name>
<reference evidence="4 5" key="1">
    <citation type="submission" date="2016-03" db="EMBL/GenBank/DDBJ databases">
        <title>Draft Genome Assembly of Pseudomonas putida strain CBF10-2.</title>
        <authorList>
            <person name="Iyer R.S."/>
            <person name="Damania A."/>
        </authorList>
    </citation>
    <scope>NUCLEOTIDE SEQUENCE [LARGE SCALE GENOMIC DNA]</scope>
    <source>
        <strain evidence="4 5">CBF10-2</strain>
    </source>
</reference>
<dbReference type="PANTHER" id="PTHR36449">
    <property type="entry name" value="ACETYLTRANSFERASE-RELATED"/>
    <property type="match status" value="1"/>
</dbReference>
<organism evidence="4 5">
    <name type="scientific">Pseudomonas putida</name>
    <name type="common">Arthrobacter siderocapsulatus</name>
    <dbReference type="NCBI Taxonomy" id="303"/>
    <lineage>
        <taxon>Bacteria</taxon>
        <taxon>Pseudomonadati</taxon>
        <taxon>Pseudomonadota</taxon>
        <taxon>Gammaproteobacteria</taxon>
        <taxon>Pseudomonadales</taxon>
        <taxon>Pseudomonadaceae</taxon>
        <taxon>Pseudomonas</taxon>
    </lineage>
</organism>
<keyword evidence="2" id="KW-0808">Transferase</keyword>
<comment type="similarity">
    <text evidence="1">Belongs to the acetyltransferase family. GNAT subfamily.</text>
</comment>
<evidence type="ECO:0000313" key="4">
    <source>
        <dbReference type="EMBL" id="OAI91656.1"/>
    </source>
</evidence>
<keyword evidence="3" id="KW-0012">Acyltransferase</keyword>
<evidence type="ECO:0000313" key="5">
    <source>
        <dbReference type="Proteomes" id="UP000077752"/>
    </source>
</evidence>
<comment type="caution">
    <text evidence="4">The sequence shown here is derived from an EMBL/GenBank/DDBJ whole genome shotgun (WGS) entry which is preliminary data.</text>
</comment>